<keyword evidence="3" id="KW-0378">Hydrolase</keyword>
<dbReference type="EMBL" id="VDLU01000004">
    <property type="protein sequence ID" value="TNJ26819.1"/>
    <property type="molecule type" value="Genomic_DNA"/>
</dbReference>
<name>A0A4Z1T2L1_GIAMU</name>
<dbReference type="SUPFAM" id="SSF53474">
    <property type="entry name" value="alpha/beta-Hydrolases"/>
    <property type="match status" value="1"/>
</dbReference>
<dbReference type="VEuPathDB" id="GiardiaDB:GMRT_10602"/>
<dbReference type="AlphaFoldDB" id="A0A4Z1T2L1"/>
<evidence type="ECO:0000313" key="4">
    <source>
        <dbReference type="Proteomes" id="UP000315496"/>
    </source>
</evidence>
<gene>
    <name evidence="3" type="ORF">GMRT_10602</name>
</gene>
<dbReference type="InterPro" id="IPR029058">
    <property type="entry name" value="AB_hydrolase_fold"/>
</dbReference>
<keyword evidence="4" id="KW-1185">Reference proteome</keyword>
<feature type="domain" description="DUF676" evidence="2">
    <location>
        <begin position="622"/>
        <end position="832"/>
    </location>
</feature>
<feature type="region of interest" description="Disordered" evidence="1">
    <location>
        <begin position="260"/>
        <end position="304"/>
    </location>
</feature>
<evidence type="ECO:0000256" key="1">
    <source>
        <dbReference type="SAM" id="MobiDB-lite"/>
    </source>
</evidence>
<reference evidence="3 4" key="1">
    <citation type="submission" date="2019-05" db="EMBL/GenBank/DDBJ databases">
        <title>The compact genome of Giardia muris reveals important steps in the evolution of intestinal protozoan parasites.</title>
        <authorList>
            <person name="Xu F."/>
            <person name="Jimenez-Gonzalez A."/>
            <person name="Einarsson E."/>
            <person name="Astvaldsson A."/>
            <person name="Peirasmaki D."/>
            <person name="Eckmann L."/>
            <person name="Andersson J.O."/>
            <person name="Svard S.G."/>
            <person name="Jerlstrom-Hultqvist J."/>
        </authorList>
    </citation>
    <scope>NUCLEOTIDE SEQUENCE [LARGE SCALE GENOMIC DNA]</scope>
    <source>
        <strain evidence="3 4">Roberts-Thomson</strain>
    </source>
</reference>
<dbReference type="PANTHER" id="PTHR12482:SF5">
    <property type="entry name" value="DUF676 DOMAIN-CONTAINING PROTEIN"/>
    <property type="match status" value="1"/>
</dbReference>
<proteinExistence type="predicted"/>
<dbReference type="GO" id="GO:0016787">
    <property type="term" value="F:hydrolase activity"/>
    <property type="evidence" value="ECO:0007669"/>
    <property type="project" value="UniProtKB-KW"/>
</dbReference>
<dbReference type="InterPro" id="IPR044294">
    <property type="entry name" value="Lipase-like"/>
</dbReference>
<dbReference type="OrthoDB" id="273452at2759"/>
<dbReference type="InterPro" id="IPR007751">
    <property type="entry name" value="DUF676_lipase-like"/>
</dbReference>
<dbReference type="Pfam" id="PF05057">
    <property type="entry name" value="DUF676"/>
    <property type="match status" value="1"/>
</dbReference>
<evidence type="ECO:0000313" key="3">
    <source>
        <dbReference type="EMBL" id="TNJ26819.1"/>
    </source>
</evidence>
<comment type="caution">
    <text evidence="3">The sequence shown here is derived from an EMBL/GenBank/DDBJ whole genome shotgun (WGS) entry which is preliminary data.</text>
</comment>
<dbReference type="Gene3D" id="3.40.50.1820">
    <property type="entry name" value="alpha/beta hydrolase"/>
    <property type="match status" value="1"/>
</dbReference>
<dbReference type="Proteomes" id="UP000315496">
    <property type="component" value="Chromosome 4"/>
</dbReference>
<protein>
    <submittedName>
        <fullName evidence="3">Alpha/beta hydrolase</fullName>
    </submittedName>
</protein>
<organism evidence="3 4">
    <name type="scientific">Giardia muris</name>
    <dbReference type="NCBI Taxonomy" id="5742"/>
    <lineage>
        <taxon>Eukaryota</taxon>
        <taxon>Metamonada</taxon>
        <taxon>Diplomonadida</taxon>
        <taxon>Hexamitidae</taxon>
        <taxon>Giardiinae</taxon>
        <taxon>Giardia</taxon>
    </lineage>
</organism>
<evidence type="ECO:0000259" key="2">
    <source>
        <dbReference type="Pfam" id="PF05057"/>
    </source>
</evidence>
<sequence length="915" mass="102522">MHLQRTDLALRFHTLRNVDCMMEGLMSIVVRFESAQPDGVIATRCNRFAPPSSFSHYQHREGPPLVGRDGMSTGAFALRYSDQRVELKLTLHFSIFHLYSLPTRANLILECYFYRGKAEALLAGPCPPLKEFKRLSHKTYELQDLQLPYICTYSECVSYLYFVDLSTTVAWWPVETIDLDRTILGQLKRKTAGDFILQTIVAKEKNLHDATFCCEQEVPDNRARLMRRQDIGRSPQNTELIEDFDSGIYKKSPVLRSQAPTPNLKLEDLDPLPQNPSLNGDGHKKKRRGSEKDGQCSPPFKTGGLLEDPSELRLKSYSLCTLHCSNIGKLTSLFNSQKDGELLHFSILQRATLLYLANAHDQALGDSGKLGQSSFSWVHTRFNTRSCDGLSLAYESTCLDILYEVFTMTHAPLSQSVFQVLQHQYARLQRSCVKELTDVLLGTLTPRALKDHFRDHAMERLDERSQVQDKLVDIIAEQQASCFRTSNTNVTLLYKASGGQTLRHNGAASGLGSQVFGSVVALDGKFHAAKPIIQAEEARDLTDQNSLACYQLVTALVDWLKTTQDKFPRMLPFHGPASAPPPTVIHARTGAGDPAGEYHILNEIISSVEKIERIARVSRANQPKDVFIMAHGYRGDFCDLRLLADCLRQHTLCGRSARHPRLIDQPYLILAKSYQSNTLCSFLEMGIRLADEVVTSLEADSIAIKRLHFIGHSMGGLVIQACLATSRMEPYLKYLGHLVCLNSPLGGGASSNGLVRFGLKMMAGNKKEHSIKELLGGKVTRKLLQQVQPSYPWLQPGHIGLPVLEVLTTHSHLDLFKYWVLMSSLQDGYVDYFNALLLPQEATPIGNLLLEKARIGDVRIDRYLFNFDELPTILVNATGIDRSTGRDAHIAHLCSYELMLAVTELAFGWYICPPS</sequence>
<dbReference type="PANTHER" id="PTHR12482">
    <property type="entry name" value="LIPASE ROG1-RELATED-RELATED"/>
    <property type="match status" value="1"/>
</dbReference>
<accession>A0A4Z1T2L1</accession>